<dbReference type="Gene3D" id="3.40.50.850">
    <property type="entry name" value="Isochorismatase-like"/>
    <property type="match status" value="1"/>
</dbReference>
<dbReference type="PANTHER" id="PTHR43540">
    <property type="entry name" value="PEROXYUREIDOACRYLATE/UREIDOACRYLATE AMIDOHYDROLASE-RELATED"/>
    <property type="match status" value="1"/>
</dbReference>
<dbReference type="CDD" id="cd00431">
    <property type="entry name" value="cysteine_hydrolases"/>
    <property type="match status" value="1"/>
</dbReference>
<comment type="similarity">
    <text evidence="1">Belongs to the isochorismatase family.</text>
</comment>
<name>A0A9X1V894_9BACL</name>
<keyword evidence="5" id="KW-1185">Reference proteome</keyword>
<dbReference type="GO" id="GO:0008936">
    <property type="term" value="F:nicotinamidase activity"/>
    <property type="evidence" value="ECO:0007669"/>
    <property type="project" value="UniProtKB-EC"/>
</dbReference>
<protein>
    <submittedName>
        <fullName evidence="4">Nicotinamidase</fullName>
        <ecNumber evidence="4">3.5.1.19</ecNumber>
    </submittedName>
</protein>
<feature type="domain" description="Isochorismatase-like" evidence="3">
    <location>
        <begin position="4"/>
        <end position="171"/>
    </location>
</feature>
<evidence type="ECO:0000313" key="4">
    <source>
        <dbReference type="EMBL" id="MCI0183093.1"/>
    </source>
</evidence>
<gene>
    <name evidence="4" type="primary">pncA</name>
    <name evidence="4" type="ORF">MM817_01363</name>
</gene>
<organism evidence="4 5">
    <name type="scientific">Sulfoacidibacillus ferrooxidans</name>
    <dbReference type="NCBI Taxonomy" id="2005001"/>
    <lineage>
        <taxon>Bacteria</taxon>
        <taxon>Bacillati</taxon>
        <taxon>Bacillota</taxon>
        <taxon>Bacilli</taxon>
        <taxon>Bacillales</taxon>
        <taxon>Alicyclobacillaceae</taxon>
        <taxon>Sulfoacidibacillus</taxon>
    </lineage>
</organism>
<evidence type="ECO:0000313" key="5">
    <source>
        <dbReference type="Proteomes" id="UP001139263"/>
    </source>
</evidence>
<dbReference type="InterPro" id="IPR000868">
    <property type="entry name" value="Isochorismatase-like_dom"/>
</dbReference>
<dbReference type="Proteomes" id="UP001139263">
    <property type="component" value="Unassembled WGS sequence"/>
</dbReference>
<comment type="caution">
    <text evidence="4">The sequence shown here is derived from an EMBL/GenBank/DDBJ whole genome shotgun (WGS) entry which is preliminary data.</text>
</comment>
<proteinExistence type="inferred from homology"/>
<dbReference type="AlphaFoldDB" id="A0A9X1V894"/>
<dbReference type="Pfam" id="PF00857">
    <property type="entry name" value="Isochorismatase"/>
    <property type="match status" value="1"/>
</dbReference>
<sequence>MKRAYLVVDMTNDFIEEDGALTCGRAGQIIVQPILHALELAYEQKELIVFACDAHAVNDPEFALWPAHCVEGTSGAQLVSELHHFYEHYKGEHVRFLPKTKYDAFYDTALEQWLLDEEIREVVICGVCTSICCYATASGAYYRGYRVYIDPNLMADLTETAHDFALQHMQNVLKAQLVEK</sequence>
<dbReference type="EC" id="3.5.1.19" evidence="4"/>
<keyword evidence="2 4" id="KW-0378">Hydrolase</keyword>
<dbReference type="InterPro" id="IPR036380">
    <property type="entry name" value="Isochorismatase-like_sf"/>
</dbReference>
<dbReference type="PANTHER" id="PTHR43540:SF10">
    <property type="entry name" value="ISOCHORISMATASE"/>
    <property type="match status" value="1"/>
</dbReference>
<dbReference type="EMBL" id="JALBUF010000003">
    <property type="protein sequence ID" value="MCI0183093.1"/>
    <property type="molecule type" value="Genomic_DNA"/>
</dbReference>
<evidence type="ECO:0000259" key="3">
    <source>
        <dbReference type="Pfam" id="PF00857"/>
    </source>
</evidence>
<dbReference type="SUPFAM" id="SSF52499">
    <property type="entry name" value="Isochorismatase-like hydrolases"/>
    <property type="match status" value="1"/>
</dbReference>
<dbReference type="RefSeq" id="WP_241712901.1">
    <property type="nucleotide sequence ID" value="NZ_JALBUF010000003.1"/>
</dbReference>
<accession>A0A9X1V894</accession>
<evidence type="ECO:0000256" key="1">
    <source>
        <dbReference type="ARBA" id="ARBA00006336"/>
    </source>
</evidence>
<dbReference type="InterPro" id="IPR050272">
    <property type="entry name" value="Isochorismatase-like_hydrls"/>
</dbReference>
<reference evidence="4" key="1">
    <citation type="submission" date="2022-03" db="EMBL/GenBank/DDBJ databases">
        <title>Draft Genome Sequence of Firmicute Strain S0AB, a Heterotrophic Iron/Sulfur-Oxidizing Extreme Acidophile.</title>
        <authorList>
            <person name="Vergara E."/>
            <person name="Pakostova E."/>
            <person name="Johnson D.B."/>
            <person name="Holmes D.S."/>
        </authorList>
    </citation>
    <scope>NUCLEOTIDE SEQUENCE</scope>
    <source>
        <strain evidence="4">S0AB</strain>
    </source>
</reference>
<evidence type="ECO:0000256" key="2">
    <source>
        <dbReference type="ARBA" id="ARBA00022801"/>
    </source>
</evidence>